<feature type="chain" id="PRO_5009526601" evidence="2">
    <location>
        <begin position="24"/>
        <end position="663"/>
    </location>
</feature>
<dbReference type="EMBL" id="MFSS01000123">
    <property type="protein sequence ID" value="OGI41598.1"/>
    <property type="molecule type" value="Genomic_DNA"/>
</dbReference>
<evidence type="ECO:0000313" key="4">
    <source>
        <dbReference type="Proteomes" id="UP000177925"/>
    </source>
</evidence>
<organism evidence="3 4">
    <name type="scientific">Candidatus Muproteobacteria bacterium RBG_16_64_11</name>
    <dbReference type="NCBI Taxonomy" id="1817758"/>
    <lineage>
        <taxon>Bacteria</taxon>
        <taxon>Pseudomonadati</taxon>
        <taxon>Pseudomonadota</taxon>
        <taxon>Candidatus Muproteobacteria</taxon>
    </lineage>
</organism>
<dbReference type="Gene3D" id="1.20.950.20">
    <property type="entry name" value="Transmembrane di-heme cytochromes, Chain C"/>
    <property type="match status" value="1"/>
</dbReference>
<feature type="transmembrane region" description="Helical" evidence="1">
    <location>
        <begin position="445"/>
        <end position="467"/>
    </location>
</feature>
<dbReference type="Proteomes" id="UP000177925">
    <property type="component" value="Unassembled WGS sequence"/>
</dbReference>
<dbReference type="InterPro" id="IPR036280">
    <property type="entry name" value="Multihaem_cyt_sf"/>
</dbReference>
<dbReference type="Gene3D" id="1.10.287.3080">
    <property type="match status" value="1"/>
</dbReference>
<keyword evidence="2" id="KW-0732">Signal</keyword>
<sequence>MARLSFVGGVAAALLLLAAPAGAETRRPLDKPVAVTAATGDAACLDCHGEKGFAVPIGDTGRKRHLDIDVEGLRTSVHAKERCVACHADIRQIPHRQGARHAVNCVQCHERQAPAPKVDEVKAQTSITHTMVGLPAAPPQPEVGKLAAETASYLDSIHARAGKPDPRRPNASCGDCHGAHDVLPLEGKAAQRFRRRSVETCGGCHEQALRQYYSSVHGAAVKRKNDPDMPVCSDCHTPHRIASLKDDPVKLAITENCGSCHAKELQSYGTTYHGQVTRLGYAHTAKCHDCHTGHRVQPSKNPLATTHAGNRLQTCKECHKQASAGFASFEPHGNTHDYQRFPAMWIASKFMLALLGGVFLFFWGHSALWFRRELKEHSGTALHLAAPRAGEPYVQRFSAGVRLAHLLLALAVMALALTGTTVLYADSFWAPTVMQLLGGPKAAAIIHRAAAVTFAVLFFGHLLAFMGRTMRHRAPFRWFGPDSLLPRLQDFRDFAAMLRWFFGKGARPTFDRWTYWEKFDYWAPFWGMFVIGLSGLMLWFPVFFGEFLPGWVFNVATIVHGEEAFLAIVFLFTVHFFNSHFRPEKFPLDIVMFTGSMPLAEFQRERPVEYARLVREGRLDDYLVAPPSARMVYWSRVLGFTLIAIGLAELVLVLLGFLQNLLA</sequence>
<accession>A0A1F6T905</accession>
<name>A0A1F6T905_9PROT</name>
<feature type="transmembrane region" description="Helical" evidence="1">
    <location>
        <begin position="521"/>
        <end position="544"/>
    </location>
</feature>
<proteinExistence type="predicted"/>
<evidence type="ECO:0000256" key="2">
    <source>
        <dbReference type="SAM" id="SignalP"/>
    </source>
</evidence>
<keyword evidence="1" id="KW-0472">Membrane</keyword>
<dbReference type="AlphaFoldDB" id="A0A1F6T905"/>
<dbReference type="SUPFAM" id="SSF48695">
    <property type="entry name" value="Multiheme cytochromes"/>
    <property type="match status" value="1"/>
</dbReference>
<protein>
    <submittedName>
        <fullName evidence="3">Uncharacterized protein</fullName>
    </submittedName>
</protein>
<feature type="transmembrane region" description="Helical" evidence="1">
    <location>
        <begin position="350"/>
        <end position="370"/>
    </location>
</feature>
<feature type="transmembrane region" description="Helical" evidence="1">
    <location>
        <begin position="637"/>
        <end position="658"/>
    </location>
</feature>
<dbReference type="Gene3D" id="1.10.1130.10">
    <property type="entry name" value="Flavocytochrome C3, Chain A"/>
    <property type="match status" value="1"/>
</dbReference>
<gene>
    <name evidence="3" type="ORF">A2150_01935</name>
</gene>
<comment type="caution">
    <text evidence="3">The sequence shown here is derived from an EMBL/GenBank/DDBJ whole genome shotgun (WGS) entry which is preliminary data.</text>
</comment>
<keyword evidence="1" id="KW-0812">Transmembrane</keyword>
<feature type="signal peptide" evidence="2">
    <location>
        <begin position="1"/>
        <end position="23"/>
    </location>
</feature>
<keyword evidence="1" id="KW-1133">Transmembrane helix</keyword>
<reference evidence="3 4" key="1">
    <citation type="journal article" date="2016" name="Nat. Commun.">
        <title>Thousands of microbial genomes shed light on interconnected biogeochemical processes in an aquifer system.</title>
        <authorList>
            <person name="Anantharaman K."/>
            <person name="Brown C.T."/>
            <person name="Hug L.A."/>
            <person name="Sharon I."/>
            <person name="Castelle C.J."/>
            <person name="Probst A.J."/>
            <person name="Thomas B.C."/>
            <person name="Singh A."/>
            <person name="Wilkins M.J."/>
            <person name="Karaoz U."/>
            <person name="Brodie E.L."/>
            <person name="Williams K.H."/>
            <person name="Hubbard S.S."/>
            <person name="Banfield J.F."/>
        </authorList>
    </citation>
    <scope>NUCLEOTIDE SEQUENCE [LARGE SCALE GENOMIC DNA]</scope>
</reference>
<evidence type="ECO:0000313" key="3">
    <source>
        <dbReference type="EMBL" id="OGI41598.1"/>
    </source>
</evidence>
<feature type="transmembrane region" description="Helical" evidence="1">
    <location>
        <begin position="403"/>
        <end position="425"/>
    </location>
</feature>
<dbReference type="CDD" id="cd08168">
    <property type="entry name" value="Cytochrom_C3"/>
    <property type="match status" value="1"/>
</dbReference>
<evidence type="ECO:0000256" key="1">
    <source>
        <dbReference type="SAM" id="Phobius"/>
    </source>
</evidence>
<feature type="transmembrane region" description="Helical" evidence="1">
    <location>
        <begin position="564"/>
        <end position="581"/>
    </location>
</feature>
<dbReference type="STRING" id="1817758.A2150_01935"/>